<comment type="caution">
    <text evidence="3">The sequence shown here is derived from an EMBL/GenBank/DDBJ whole genome shotgun (WGS) entry which is preliminary data.</text>
</comment>
<dbReference type="OrthoDB" id="221261at2"/>
<dbReference type="InterPro" id="IPR040698">
    <property type="entry name" value="HZS_alpha_mid"/>
</dbReference>
<dbReference type="Proteomes" id="UP000235005">
    <property type="component" value="Unassembled WGS sequence"/>
</dbReference>
<keyword evidence="4" id="KW-1185">Reference proteome</keyword>
<organism evidence="3 4">
    <name type="scientific">Pseudohalioglobus lutimaris</name>
    <dbReference type="NCBI Taxonomy" id="1737061"/>
    <lineage>
        <taxon>Bacteria</taxon>
        <taxon>Pseudomonadati</taxon>
        <taxon>Pseudomonadota</taxon>
        <taxon>Gammaproteobacteria</taxon>
        <taxon>Cellvibrionales</taxon>
        <taxon>Halieaceae</taxon>
        <taxon>Pseudohalioglobus</taxon>
    </lineage>
</organism>
<feature type="chain" id="PRO_5014937515" description="Hydrazine synthase alpha subunit middle domain-containing protein" evidence="1">
    <location>
        <begin position="28"/>
        <end position="934"/>
    </location>
</feature>
<gene>
    <name evidence="3" type="ORF">C0039_13910</name>
</gene>
<evidence type="ECO:0000313" key="3">
    <source>
        <dbReference type="EMBL" id="PLW68055.1"/>
    </source>
</evidence>
<evidence type="ECO:0000259" key="2">
    <source>
        <dbReference type="Pfam" id="PF18582"/>
    </source>
</evidence>
<dbReference type="Pfam" id="PF18582">
    <property type="entry name" value="HZS_alpha"/>
    <property type="match status" value="1"/>
</dbReference>
<dbReference type="AlphaFoldDB" id="A0A2N5X0M6"/>
<keyword evidence="1" id="KW-0732">Signal</keyword>
<feature type="domain" description="Hydrazine synthase alpha subunit middle" evidence="2">
    <location>
        <begin position="559"/>
        <end position="621"/>
    </location>
</feature>
<evidence type="ECO:0000313" key="4">
    <source>
        <dbReference type="Proteomes" id="UP000235005"/>
    </source>
</evidence>
<name>A0A2N5X0M6_9GAMM</name>
<feature type="signal peptide" evidence="1">
    <location>
        <begin position="1"/>
        <end position="27"/>
    </location>
</feature>
<protein>
    <recommendedName>
        <fullName evidence="2">Hydrazine synthase alpha subunit middle domain-containing protein</fullName>
    </recommendedName>
</protein>
<proteinExistence type="predicted"/>
<dbReference type="RefSeq" id="WP_101518399.1">
    <property type="nucleotide sequence ID" value="NZ_PKUS01000019.1"/>
</dbReference>
<sequence length="934" mass="100338">MQGPVLSKRAHSAAVLALALSCLTACGGGGGGGGVSLVSGDQDEDPVVVEIPIAYVRRPVPEQFSDLRDPLAFNPGAQLLLRERAATTAKDIDITAQITAIVAEELATEAENLVVDIKGLESSFDGETIVFAARVVPEPVAANLETTTWNLWQLDVQSEQVSYLIPSRIKRNEGLESGGAQDIAPHFLADDRIVFSSTRQIASQARQLNEGRAQIFSALDEDRRSPAAVLHIYDPLLRAEEFQQISFNLSHDLDPTVLASGEILFSRWNNTATDHISLYRVEPSGAGLAPVYGFHSQNAGTDGARIAFTQARQLDDGRLASVVHGFSPESLGGEIVLIDAANFADADQGLWNNRNTGGSGQESLTDTEVRSDDLISRGGQYGSVYPLRDGTGRLLVTWSECRVIDADATLLEGEVASAGDLAPCTLQPENTDSAPPLYGAWIYDPAADTQRPVVIAEEGFWISEIIAAENRDFPDLLPPGERFDAELAAADQGQLRIASVYDFDGVDSSPQGIPNHARPGTPAFRERPARFLRVITPVPLPDPDIFEIPRYAAGVSTAFGFREILGYVPIEPDGSVSANIPAGRPFSFEILDLRGRSIGPRHNYWLQLAPGEVLECAGCHDHGSAQPHGLVGSQPTSANPGARGIAGGVTGYPGTDSDSLFAQDSGATMAETWDFHMPADNPAAAARALDTAPTYEDLWSGPQVNADPPIMDREYAADWTDIPPERAILTRGFDATQPPRSVINYIDHIQPIWERLRTPVTDAMGTEHAHCTSCHISTDDALVPAGQLDLTSSPSDLDPEHYRSYRELLSGDDEQWIDTGGALADRVRTCTETNNEGETFTTVQSVSVAATLRAGSANASSAFFQCFEGGSCGPADAPALPTNCVEDEGEPVPATRNTINHVGMLSEAELHLISEWLDIGAQYFNNPFDSRLQD</sequence>
<evidence type="ECO:0000256" key="1">
    <source>
        <dbReference type="SAM" id="SignalP"/>
    </source>
</evidence>
<dbReference type="EMBL" id="PKUS01000019">
    <property type="protein sequence ID" value="PLW68055.1"/>
    <property type="molecule type" value="Genomic_DNA"/>
</dbReference>
<reference evidence="3 4" key="1">
    <citation type="submission" date="2018-01" db="EMBL/GenBank/DDBJ databases">
        <title>The draft genome sequence of Halioglobus lutimaris HF004.</title>
        <authorList>
            <person name="Du Z.-J."/>
            <person name="Shi M.-J."/>
        </authorList>
    </citation>
    <scope>NUCLEOTIDE SEQUENCE [LARGE SCALE GENOMIC DNA]</scope>
    <source>
        <strain evidence="3 4">HF004</strain>
    </source>
</reference>
<accession>A0A2N5X0M6</accession>